<dbReference type="GO" id="GO:0008641">
    <property type="term" value="F:ubiquitin-like modifier activating enzyme activity"/>
    <property type="evidence" value="ECO:0007669"/>
    <property type="project" value="InterPro"/>
</dbReference>
<dbReference type="PANTHER" id="PTHR43267">
    <property type="entry name" value="TRNA THREONYLCARBAMOYLADENOSINE DEHYDRATASE"/>
    <property type="match status" value="1"/>
</dbReference>
<evidence type="ECO:0000259" key="1">
    <source>
        <dbReference type="Pfam" id="PF00899"/>
    </source>
</evidence>
<dbReference type="EMBL" id="JACRSO010000002">
    <property type="protein sequence ID" value="MBC8529039.1"/>
    <property type="molecule type" value="Genomic_DNA"/>
</dbReference>
<dbReference type="AlphaFoldDB" id="A0A926HM08"/>
<comment type="caution">
    <text evidence="2">The sequence shown here is derived from an EMBL/GenBank/DDBJ whole genome shotgun (WGS) entry which is preliminary data.</text>
</comment>
<dbReference type="GO" id="GO:0061503">
    <property type="term" value="F:tRNA threonylcarbamoyladenosine dehydratase"/>
    <property type="evidence" value="ECO:0007669"/>
    <property type="project" value="TreeGrafter"/>
</dbReference>
<gene>
    <name evidence="2" type="ORF">H8699_06330</name>
</gene>
<sequence>MLIGGEGIAALARARVLLIGLGGVGGHAAEALLRAGVGHLTVMDGDSVSLSNLNRQLVATQRTLGQNKALAMEQRLRQIFPDADITALAQNYTPDNGAEILSRGFDYVADAVDDVRAKLDLARRCSEMGIRLVASMGAGNRLDPTAFRVGDIFKTTGDPLARKIRRELREMGIKKLKVVYSTELPHKPDLSFRPEQDAAAHPPGSIAFVPAAAGLALAGAVVNDLLSAVNKKEGA</sequence>
<keyword evidence="3" id="KW-1185">Reference proteome</keyword>
<evidence type="ECO:0000313" key="3">
    <source>
        <dbReference type="Proteomes" id="UP000654279"/>
    </source>
</evidence>
<proteinExistence type="predicted"/>
<accession>A0A926HM08</accession>
<dbReference type="SUPFAM" id="SSF69572">
    <property type="entry name" value="Activating enzymes of the ubiquitin-like proteins"/>
    <property type="match status" value="1"/>
</dbReference>
<protein>
    <submittedName>
        <fullName evidence="2">tRNA threonylcarbamoyladenosine dehydratase</fullName>
    </submittedName>
</protein>
<dbReference type="GO" id="GO:0061504">
    <property type="term" value="P:cyclic threonylcarbamoyladenosine biosynthetic process"/>
    <property type="evidence" value="ECO:0007669"/>
    <property type="project" value="TreeGrafter"/>
</dbReference>
<dbReference type="PANTHER" id="PTHR43267:SF1">
    <property type="entry name" value="TRNA THREONYLCARBAMOYLADENOSINE DEHYDRATASE"/>
    <property type="match status" value="1"/>
</dbReference>
<dbReference type="InterPro" id="IPR000594">
    <property type="entry name" value="ThiF_NAD_FAD-bd"/>
</dbReference>
<reference evidence="2" key="1">
    <citation type="submission" date="2020-08" db="EMBL/GenBank/DDBJ databases">
        <title>Genome public.</title>
        <authorList>
            <person name="Liu C."/>
            <person name="Sun Q."/>
        </authorList>
    </citation>
    <scope>NUCLEOTIDE SEQUENCE</scope>
    <source>
        <strain evidence="2">NSJ-44</strain>
    </source>
</reference>
<name>A0A926HM08_9FIRM</name>
<dbReference type="Proteomes" id="UP000654279">
    <property type="component" value="Unassembled WGS sequence"/>
</dbReference>
<dbReference type="Pfam" id="PF00899">
    <property type="entry name" value="ThiF"/>
    <property type="match status" value="1"/>
</dbReference>
<dbReference type="Gene3D" id="3.40.50.720">
    <property type="entry name" value="NAD(P)-binding Rossmann-like Domain"/>
    <property type="match status" value="1"/>
</dbReference>
<dbReference type="InterPro" id="IPR035985">
    <property type="entry name" value="Ubiquitin-activating_enz"/>
</dbReference>
<dbReference type="InterPro" id="IPR045886">
    <property type="entry name" value="ThiF/MoeB/HesA"/>
</dbReference>
<feature type="domain" description="THIF-type NAD/FAD binding fold" evidence="1">
    <location>
        <begin position="2"/>
        <end position="147"/>
    </location>
</feature>
<dbReference type="CDD" id="cd00755">
    <property type="entry name" value="YgdL_like"/>
    <property type="match status" value="1"/>
</dbReference>
<organism evidence="2 3">
    <name type="scientific">Luoshenia tenuis</name>
    <dbReference type="NCBI Taxonomy" id="2763654"/>
    <lineage>
        <taxon>Bacteria</taxon>
        <taxon>Bacillati</taxon>
        <taxon>Bacillota</taxon>
        <taxon>Clostridia</taxon>
        <taxon>Christensenellales</taxon>
        <taxon>Christensenellaceae</taxon>
        <taxon>Luoshenia</taxon>
    </lineage>
</organism>
<evidence type="ECO:0000313" key="2">
    <source>
        <dbReference type="EMBL" id="MBC8529039.1"/>
    </source>
</evidence>